<feature type="compositionally biased region" description="Basic residues" evidence="2">
    <location>
        <begin position="40"/>
        <end position="69"/>
    </location>
</feature>
<organism evidence="4 5">
    <name type="scientific">Deinococcus multiflagellatus</name>
    <dbReference type="NCBI Taxonomy" id="1656887"/>
    <lineage>
        <taxon>Bacteria</taxon>
        <taxon>Thermotogati</taxon>
        <taxon>Deinococcota</taxon>
        <taxon>Deinococci</taxon>
        <taxon>Deinococcales</taxon>
        <taxon>Deinococcaceae</taxon>
        <taxon>Deinococcus</taxon>
    </lineage>
</organism>
<dbReference type="RefSeq" id="WP_380058193.1">
    <property type="nucleotide sequence ID" value="NZ_JAIQXV010000011.1"/>
</dbReference>
<evidence type="ECO:0000313" key="4">
    <source>
        <dbReference type="EMBL" id="MFC6660317.1"/>
    </source>
</evidence>
<reference evidence="5" key="1">
    <citation type="journal article" date="2019" name="Int. J. Syst. Evol. Microbiol.">
        <title>The Global Catalogue of Microorganisms (GCM) 10K type strain sequencing project: providing services to taxonomists for standard genome sequencing and annotation.</title>
        <authorList>
            <consortium name="The Broad Institute Genomics Platform"/>
            <consortium name="The Broad Institute Genome Sequencing Center for Infectious Disease"/>
            <person name="Wu L."/>
            <person name="Ma J."/>
        </authorList>
    </citation>
    <scope>NUCLEOTIDE SEQUENCE [LARGE SCALE GENOMIC DNA]</scope>
    <source>
        <strain evidence="5">CCUG 63830</strain>
    </source>
</reference>
<feature type="compositionally biased region" description="Polar residues" evidence="2">
    <location>
        <begin position="1"/>
        <end position="14"/>
    </location>
</feature>
<dbReference type="InterPro" id="IPR050249">
    <property type="entry name" value="Pseudomonas-type_ThrB"/>
</dbReference>
<keyword evidence="5" id="KW-1185">Reference proteome</keyword>
<dbReference type="PANTHER" id="PTHR21064:SF6">
    <property type="entry name" value="AMINOGLYCOSIDE PHOSPHOTRANSFERASE DOMAIN-CONTAINING PROTEIN"/>
    <property type="match status" value="1"/>
</dbReference>
<evidence type="ECO:0000256" key="2">
    <source>
        <dbReference type="SAM" id="MobiDB-lite"/>
    </source>
</evidence>
<proteinExistence type="inferred from homology"/>
<name>A0ABW1ZIX1_9DEIO</name>
<accession>A0ABW1ZIX1</accession>
<evidence type="ECO:0000256" key="1">
    <source>
        <dbReference type="ARBA" id="ARBA00038240"/>
    </source>
</evidence>
<evidence type="ECO:0000313" key="5">
    <source>
        <dbReference type="Proteomes" id="UP001596317"/>
    </source>
</evidence>
<feature type="region of interest" description="Disordered" evidence="2">
    <location>
        <begin position="1"/>
        <end position="75"/>
    </location>
</feature>
<evidence type="ECO:0000259" key="3">
    <source>
        <dbReference type="Pfam" id="PF01636"/>
    </source>
</evidence>
<dbReference type="Pfam" id="PF01636">
    <property type="entry name" value="APH"/>
    <property type="match status" value="1"/>
</dbReference>
<dbReference type="Proteomes" id="UP001596317">
    <property type="component" value="Unassembled WGS sequence"/>
</dbReference>
<dbReference type="InterPro" id="IPR011009">
    <property type="entry name" value="Kinase-like_dom_sf"/>
</dbReference>
<dbReference type="EMBL" id="JBHSWB010000001">
    <property type="protein sequence ID" value="MFC6660317.1"/>
    <property type="molecule type" value="Genomic_DNA"/>
</dbReference>
<comment type="similarity">
    <text evidence="1">Belongs to the pseudomonas-type ThrB family.</text>
</comment>
<comment type="caution">
    <text evidence="4">The sequence shown here is derived from an EMBL/GenBank/DDBJ whole genome shotgun (WGS) entry which is preliminary data.</text>
</comment>
<dbReference type="SUPFAM" id="SSF56112">
    <property type="entry name" value="Protein kinase-like (PK-like)"/>
    <property type="match status" value="1"/>
</dbReference>
<gene>
    <name evidence="4" type="ORF">ACFP90_08070</name>
</gene>
<protein>
    <submittedName>
        <fullName evidence="4">Phosphotransferase enzyme family protein</fullName>
    </submittedName>
</protein>
<dbReference type="Gene3D" id="3.90.1200.10">
    <property type="match status" value="1"/>
</dbReference>
<feature type="domain" description="Aminoglycoside phosphotransferase" evidence="3">
    <location>
        <begin position="60"/>
        <end position="249"/>
    </location>
</feature>
<dbReference type="InterPro" id="IPR002575">
    <property type="entry name" value="Aminoglycoside_PTrfase"/>
</dbReference>
<sequence length="310" mass="33955">MSNSTPGSRFSPSRSARIEPFVETIQSESTSPARVPRPPPRARRARAPRHRGGPRRWRAHPGPRAHPAGRHPGAAGPGWAALFECAPGEPVPRAALTPAHAAALGEFLAQLHAQLPATVAFEVPPLAPPAPVARTTERLEAVRAAILARPTPDEVDRWALVRTEQRLTHLRTGPRPDPAPADTRPALPHRFLHGDYHDGNVFFQAGQPAALIDWEQTRLAPRAWEIVRALHLSLGLQADLGRSFLAGYRTRQPLSHEELQAGADLYATLQERNVWTLEGVYLQGNPGPRRFVRPPPYVPFGMAWAAAGLR</sequence>
<dbReference type="PANTHER" id="PTHR21064">
    <property type="entry name" value="AMINOGLYCOSIDE PHOSPHOTRANSFERASE DOMAIN-CONTAINING PROTEIN-RELATED"/>
    <property type="match status" value="1"/>
</dbReference>